<evidence type="ECO:0000256" key="1">
    <source>
        <dbReference type="SAM" id="SignalP"/>
    </source>
</evidence>
<protein>
    <recommendedName>
        <fullName evidence="4">Lipid-binding serum glycoprotein N-terminal domain-containing protein</fullName>
    </recommendedName>
</protein>
<reference evidence="2 3" key="1">
    <citation type="submission" date="2022-05" db="EMBL/GenBank/DDBJ databases">
        <title>Microbulbifer sp. nov., isolated from sponge.</title>
        <authorList>
            <person name="Gao L."/>
        </authorList>
    </citation>
    <scope>NUCLEOTIDE SEQUENCE [LARGE SCALE GENOMIC DNA]</scope>
    <source>
        <strain evidence="2 3">MI-G</strain>
    </source>
</reference>
<evidence type="ECO:0000313" key="3">
    <source>
        <dbReference type="Proteomes" id="UP001321520"/>
    </source>
</evidence>
<gene>
    <name evidence="2" type="ORF">M8T91_13825</name>
</gene>
<feature type="signal peptide" evidence="1">
    <location>
        <begin position="1"/>
        <end position="20"/>
    </location>
</feature>
<dbReference type="RefSeq" id="WP_301414750.1">
    <property type="nucleotide sequence ID" value="NZ_CP098023.1"/>
</dbReference>
<sequence>MIKQLLLIAVLALLALQVSAETRFSIRVPTGSGNTDSILNGENTGIAGDIAFAKFAQLEQDVAQELRNALLSINGVEWVDFVHVDASDFTATVTGLSDGSATLTVEGINISTELKVDGPVPIICGSVNVSVDVRQIKVVGEYSFGSIVDGSLSSLTVDYPEPDVDADCSGIGGIIGNILSIFVSEEDLVRDVIANEVADLQALAIGQNLPGLMELFMVPAINDVMDRVEIRSGFDIDGFLGNFLGNVITGLNLRIQMLRNHRGPNRNDIIISGFQTAPHVTFSSSGSADAISSRALITFSAPGADEFLVYLDGTLIGTYTETSATVTADFFPNSRLSVVAENDLFSVPSFATRHRIVRDSCSSGGRCAWRED</sequence>
<name>A0ABY9EBX5_9GAMM</name>
<dbReference type="Proteomes" id="UP001321520">
    <property type="component" value="Chromosome"/>
</dbReference>
<proteinExistence type="predicted"/>
<feature type="chain" id="PRO_5045819651" description="Lipid-binding serum glycoprotein N-terminal domain-containing protein" evidence="1">
    <location>
        <begin position="21"/>
        <end position="372"/>
    </location>
</feature>
<accession>A0ABY9EBX5</accession>
<keyword evidence="1" id="KW-0732">Signal</keyword>
<evidence type="ECO:0008006" key="4">
    <source>
        <dbReference type="Google" id="ProtNLM"/>
    </source>
</evidence>
<organism evidence="2 3">
    <name type="scientific">Microbulbifer spongiae</name>
    <dbReference type="NCBI Taxonomy" id="2944933"/>
    <lineage>
        <taxon>Bacteria</taxon>
        <taxon>Pseudomonadati</taxon>
        <taxon>Pseudomonadota</taxon>
        <taxon>Gammaproteobacteria</taxon>
        <taxon>Cellvibrionales</taxon>
        <taxon>Microbulbiferaceae</taxon>
        <taxon>Microbulbifer</taxon>
    </lineage>
</organism>
<dbReference type="EMBL" id="CP098023">
    <property type="protein sequence ID" value="WKD48964.1"/>
    <property type="molecule type" value="Genomic_DNA"/>
</dbReference>
<keyword evidence="3" id="KW-1185">Reference proteome</keyword>
<evidence type="ECO:0000313" key="2">
    <source>
        <dbReference type="EMBL" id="WKD48964.1"/>
    </source>
</evidence>